<protein>
    <submittedName>
        <fullName evidence="3">Choice-of-anchor P family protein</fullName>
    </submittedName>
</protein>
<keyword evidence="4" id="KW-1185">Reference proteome</keyword>
<comment type="caution">
    <text evidence="3">The sequence shown here is derived from an EMBL/GenBank/DDBJ whole genome shotgun (WGS) entry which is preliminary data.</text>
</comment>
<feature type="chain" id="PRO_5045457138" evidence="2">
    <location>
        <begin position="23"/>
        <end position="228"/>
    </location>
</feature>
<proteinExistence type="predicted"/>
<feature type="region of interest" description="Disordered" evidence="1">
    <location>
        <begin position="198"/>
        <end position="228"/>
    </location>
</feature>
<evidence type="ECO:0000256" key="1">
    <source>
        <dbReference type="SAM" id="MobiDB-lite"/>
    </source>
</evidence>
<evidence type="ECO:0000256" key="2">
    <source>
        <dbReference type="SAM" id="SignalP"/>
    </source>
</evidence>
<accession>A0ABW1AJG8</accession>
<feature type="compositionally biased region" description="Low complexity" evidence="1">
    <location>
        <begin position="206"/>
        <end position="228"/>
    </location>
</feature>
<dbReference type="NCBIfam" id="NF040603">
    <property type="entry name" value="choice_anch_P"/>
    <property type="match status" value="1"/>
</dbReference>
<sequence length="228" mass="23044">MRSTKFLPAVALLATATATATAVTGLAAVPSRPPVPAQPEGAAYGVAATGPVRLPATPAVVSRGAEVRKSLAHENRTKLFSATAMDTRAASRHARSTVKDLKVPGAALSADAVSARCRGGRGSARLANTVIDGKKMGVRPRANSVVPVKIPGVGTAQVTLNKQQRLRDGRLAVTAVEAKVPMGRRGTETIRTGAVTCGRATHKHGGPTSPNSPGAPAGPGTPAKPVAP</sequence>
<gene>
    <name evidence="3" type="ORF">ACFPZN_53865</name>
</gene>
<reference evidence="4" key="1">
    <citation type="journal article" date="2019" name="Int. J. Syst. Evol. Microbiol.">
        <title>The Global Catalogue of Microorganisms (GCM) 10K type strain sequencing project: providing services to taxonomists for standard genome sequencing and annotation.</title>
        <authorList>
            <consortium name="The Broad Institute Genomics Platform"/>
            <consortium name="The Broad Institute Genome Sequencing Center for Infectious Disease"/>
            <person name="Wu L."/>
            <person name="Ma J."/>
        </authorList>
    </citation>
    <scope>NUCLEOTIDE SEQUENCE [LARGE SCALE GENOMIC DNA]</scope>
    <source>
        <strain evidence="4">KCTC 42087</strain>
    </source>
</reference>
<dbReference type="RefSeq" id="WP_378292788.1">
    <property type="nucleotide sequence ID" value="NZ_JBHSON010000163.1"/>
</dbReference>
<dbReference type="EMBL" id="JBHSON010000163">
    <property type="protein sequence ID" value="MFC5754560.1"/>
    <property type="molecule type" value="Genomic_DNA"/>
</dbReference>
<keyword evidence="2" id="KW-0732">Signal</keyword>
<organism evidence="3 4">
    <name type="scientific">Actinomadura rugatobispora</name>
    <dbReference type="NCBI Taxonomy" id="1994"/>
    <lineage>
        <taxon>Bacteria</taxon>
        <taxon>Bacillati</taxon>
        <taxon>Actinomycetota</taxon>
        <taxon>Actinomycetes</taxon>
        <taxon>Streptosporangiales</taxon>
        <taxon>Thermomonosporaceae</taxon>
        <taxon>Actinomadura</taxon>
    </lineage>
</organism>
<feature type="signal peptide" evidence="2">
    <location>
        <begin position="1"/>
        <end position="22"/>
    </location>
</feature>
<feature type="non-terminal residue" evidence="3">
    <location>
        <position position="228"/>
    </location>
</feature>
<name>A0ABW1AJG8_9ACTN</name>
<evidence type="ECO:0000313" key="4">
    <source>
        <dbReference type="Proteomes" id="UP001596074"/>
    </source>
</evidence>
<evidence type="ECO:0000313" key="3">
    <source>
        <dbReference type="EMBL" id="MFC5754560.1"/>
    </source>
</evidence>
<dbReference type="Proteomes" id="UP001596074">
    <property type="component" value="Unassembled WGS sequence"/>
</dbReference>